<dbReference type="RefSeq" id="WP_123800855.1">
    <property type="nucleotide sequence ID" value="NZ_RMVG01000006.1"/>
</dbReference>
<dbReference type="GO" id="GO:0015643">
    <property type="term" value="F:toxic substance binding"/>
    <property type="evidence" value="ECO:0007669"/>
    <property type="project" value="InterPro"/>
</dbReference>
<feature type="transmembrane region" description="Helical" evidence="1">
    <location>
        <begin position="12"/>
        <end position="32"/>
    </location>
</feature>
<name>A0A3N4NZ93_9GAMM</name>
<accession>A0A3N4NZ93</accession>
<gene>
    <name evidence="2" type="ORF">BBB56_10275</name>
</gene>
<organism evidence="2 3">
    <name type="scientific">Candidatus Pantoea deserta</name>
    <dbReference type="NCBI Taxonomy" id="1869313"/>
    <lineage>
        <taxon>Bacteria</taxon>
        <taxon>Pseudomonadati</taxon>
        <taxon>Pseudomonadota</taxon>
        <taxon>Gammaproteobacteria</taxon>
        <taxon>Enterobacterales</taxon>
        <taxon>Erwiniaceae</taxon>
        <taxon>Pantoea</taxon>
    </lineage>
</organism>
<proteinExistence type="predicted"/>
<feature type="transmembrane region" description="Helical" evidence="1">
    <location>
        <begin position="68"/>
        <end position="86"/>
    </location>
</feature>
<evidence type="ECO:0000313" key="2">
    <source>
        <dbReference type="EMBL" id="RPE01246.1"/>
    </source>
</evidence>
<keyword evidence="1" id="KW-0472">Membrane</keyword>
<dbReference type="EMBL" id="RMVG01000006">
    <property type="protein sequence ID" value="RPE01246.1"/>
    <property type="molecule type" value="Genomic_DNA"/>
</dbReference>
<sequence length="174" mass="19709">MNTLNANSAANRLLYVFLLAGLTPLLIILILYSLNPESPLLYCIATNTAHLPAFTSIYNPVMTKAMDVYCKSAPLLALILFFSSLKNRILTTSVTQHVLIRSCILGPLFYLTFIYIIFFNKLELLTSGRPVRMLAENNLILLLFYMGIYFAAFLLTCAMCYIPVFAYLSIKKRR</sequence>
<comment type="caution">
    <text evidence="2">The sequence shown here is derived from an EMBL/GenBank/DDBJ whole genome shotgun (WGS) entry which is preliminary data.</text>
</comment>
<dbReference type="AlphaFoldDB" id="A0A3N4NZ93"/>
<keyword evidence="1" id="KW-0812">Transmembrane</keyword>
<keyword evidence="1" id="KW-1133">Transmembrane helix</keyword>
<evidence type="ECO:0000256" key="1">
    <source>
        <dbReference type="SAM" id="Phobius"/>
    </source>
</evidence>
<dbReference type="Pfam" id="PF03857">
    <property type="entry name" value="Colicin_im"/>
    <property type="match status" value="1"/>
</dbReference>
<dbReference type="OrthoDB" id="6519943at2"/>
<protein>
    <submittedName>
        <fullName evidence="2">Colicin-A</fullName>
    </submittedName>
</protein>
<keyword evidence="3" id="KW-1185">Reference proteome</keyword>
<dbReference type="InterPro" id="IPR005557">
    <property type="entry name" value="Colicin_im"/>
</dbReference>
<evidence type="ECO:0000313" key="3">
    <source>
        <dbReference type="Proteomes" id="UP000281332"/>
    </source>
</evidence>
<feature type="transmembrane region" description="Helical" evidence="1">
    <location>
        <begin position="139"/>
        <end position="168"/>
    </location>
</feature>
<dbReference type="PIRSF" id="PIRSF003003">
    <property type="entry name" value="Colicin_im"/>
    <property type="match status" value="1"/>
</dbReference>
<dbReference type="GO" id="GO:0030153">
    <property type="term" value="P:bacteriocin immunity"/>
    <property type="evidence" value="ECO:0007669"/>
    <property type="project" value="InterPro"/>
</dbReference>
<reference evidence="2 3" key="1">
    <citation type="submission" date="2018-11" db="EMBL/GenBank/DDBJ databases">
        <title>Whole genome sequencing of Pantoea sp. RIT388.</title>
        <authorList>
            <person name="Gan H.M."/>
            <person name="Hudson A.O."/>
        </authorList>
    </citation>
    <scope>NUCLEOTIDE SEQUENCE [LARGE SCALE GENOMIC DNA]</scope>
    <source>
        <strain evidence="2 3">RIT388</strain>
    </source>
</reference>
<feature type="transmembrane region" description="Helical" evidence="1">
    <location>
        <begin position="98"/>
        <end position="119"/>
    </location>
</feature>
<dbReference type="Proteomes" id="UP000281332">
    <property type="component" value="Unassembled WGS sequence"/>
</dbReference>